<accession>A0A8H2ZSP6</accession>
<dbReference type="GO" id="GO:0005634">
    <property type="term" value="C:nucleus"/>
    <property type="evidence" value="ECO:0007669"/>
    <property type="project" value="TreeGrafter"/>
</dbReference>
<dbReference type="PANTHER" id="PTHR48070">
    <property type="entry name" value="ESTERASE OVCA2"/>
    <property type="match status" value="1"/>
</dbReference>
<protein>
    <submittedName>
        <fullName evidence="4">D41963eb-867d-44ba-8217-4ef0002a5171</fullName>
    </submittedName>
</protein>
<feature type="domain" description="Serine hydrolase" evidence="3">
    <location>
        <begin position="125"/>
        <end position="206"/>
    </location>
</feature>
<reference evidence="4" key="1">
    <citation type="submission" date="2020-10" db="EMBL/GenBank/DDBJ databases">
        <authorList>
            <person name="Kusch S."/>
        </authorList>
    </citation>
    <scope>NUCLEOTIDE SEQUENCE</scope>
    <source>
        <strain evidence="4">SwB9</strain>
    </source>
</reference>
<dbReference type="Proteomes" id="UP000624404">
    <property type="component" value="Unassembled WGS sequence"/>
</dbReference>
<keyword evidence="2" id="KW-0472">Membrane</keyword>
<name>A0A8H2ZSP6_9HELO</name>
<dbReference type="PANTHER" id="PTHR48070:SF6">
    <property type="entry name" value="ESTERASE OVCA2"/>
    <property type="match status" value="1"/>
</dbReference>
<comment type="caution">
    <text evidence="4">The sequence shown here is derived from an EMBL/GenBank/DDBJ whole genome shotgun (WGS) entry which is preliminary data.</text>
</comment>
<dbReference type="GO" id="GO:0016787">
    <property type="term" value="F:hydrolase activity"/>
    <property type="evidence" value="ECO:0007669"/>
    <property type="project" value="UniProtKB-KW"/>
</dbReference>
<dbReference type="InterPro" id="IPR005645">
    <property type="entry name" value="FSH-like_dom"/>
</dbReference>
<dbReference type="EMBL" id="CAJHIA010000013">
    <property type="protein sequence ID" value="CAD6445095.1"/>
    <property type="molecule type" value="Genomic_DNA"/>
</dbReference>
<organism evidence="4 5">
    <name type="scientific">Sclerotinia trifoliorum</name>
    <dbReference type="NCBI Taxonomy" id="28548"/>
    <lineage>
        <taxon>Eukaryota</taxon>
        <taxon>Fungi</taxon>
        <taxon>Dikarya</taxon>
        <taxon>Ascomycota</taxon>
        <taxon>Pezizomycotina</taxon>
        <taxon>Leotiomycetes</taxon>
        <taxon>Helotiales</taxon>
        <taxon>Sclerotiniaceae</taxon>
        <taxon>Sclerotinia</taxon>
    </lineage>
</organism>
<keyword evidence="2" id="KW-0812">Transmembrane</keyword>
<keyword evidence="5" id="KW-1185">Reference proteome</keyword>
<evidence type="ECO:0000256" key="2">
    <source>
        <dbReference type="SAM" id="Phobius"/>
    </source>
</evidence>
<feature type="transmembrane region" description="Helical" evidence="2">
    <location>
        <begin position="30"/>
        <end position="49"/>
    </location>
</feature>
<dbReference type="InterPro" id="IPR050593">
    <property type="entry name" value="LovG"/>
</dbReference>
<proteinExistence type="predicted"/>
<dbReference type="AlphaFoldDB" id="A0A8H2ZSP6"/>
<gene>
    <name evidence="4" type="ORF">SCLTRI_LOCUS4887</name>
</gene>
<evidence type="ECO:0000256" key="1">
    <source>
        <dbReference type="ARBA" id="ARBA00022801"/>
    </source>
</evidence>
<sequence length="230" mass="25637">MRKSTTTLWRNFKAENVPFRVSRDILKGKVLHAALPITIYISILALQIATIRYELDDHHTYDFVEGAIPHPIAPGLSDLVPLGTETYAYADATSATSCAKAFTDVEAYVTECGPFDGVIKDEGSVFKCAIFFSGGIPGDPQELLTQQKIRLLNSVTDREVIKIPTAHIWGSNDTLYPEFEVVLRSLCKKDLREEYVHEGVHEIPRPGDKVAVANAVRIIRRTIDRALTLQ</sequence>
<evidence type="ECO:0000259" key="3">
    <source>
        <dbReference type="Pfam" id="PF03959"/>
    </source>
</evidence>
<dbReference type="GO" id="GO:0005737">
    <property type="term" value="C:cytoplasm"/>
    <property type="evidence" value="ECO:0007669"/>
    <property type="project" value="TreeGrafter"/>
</dbReference>
<dbReference type="Gene3D" id="3.40.50.1820">
    <property type="entry name" value="alpha/beta hydrolase"/>
    <property type="match status" value="1"/>
</dbReference>
<keyword evidence="1" id="KW-0378">Hydrolase</keyword>
<evidence type="ECO:0000313" key="5">
    <source>
        <dbReference type="Proteomes" id="UP000624404"/>
    </source>
</evidence>
<evidence type="ECO:0000313" key="4">
    <source>
        <dbReference type="EMBL" id="CAD6445095.1"/>
    </source>
</evidence>
<dbReference type="Pfam" id="PF03959">
    <property type="entry name" value="FSH1"/>
    <property type="match status" value="1"/>
</dbReference>
<dbReference type="InterPro" id="IPR029058">
    <property type="entry name" value="AB_hydrolase_fold"/>
</dbReference>
<dbReference type="GO" id="GO:0019748">
    <property type="term" value="P:secondary metabolic process"/>
    <property type="evidence" value="ECO:0007669"/>
    <property type="project" value="TreeGrafter"/>
</dbReference>
<dbReference type="OrthoDB" id="2094269at2759"/>
<keyword evidence="2" id="KW-1133">Transmembrane helix</keyword>